<evidence type="ECO:0000256" key="1">
    <source>
        <dbReference type="SAM" id="MobiDB-lite"/>
    </source>
</evidence>
<organism evidence="3 4">
    <name type="scientific">Streptomyces lavenduligriseus</name>
    <dbReference type="NCBI Taxonomy" id="67315"/>
    <lineage>
        <taxon>Bacteria</taxon>
        <taxon>Bacillati</taxon>
        <taxon>Actinomycetota</taxon>
        <taxon>Actinomycetes</taxon>
        <taxon>Kitasatosporales</taxon>
        <taxon>Streptomycetaceae</taxon>
        <taxon>Streptomyces</taxon>
    </lineage>
</organism>
<keyword evidence="2" id="KW-1133">Transmembrane helix</keyword>
<gene>
    <name evidence="3" type="ORF">M4438_32245</name>
</gene>
<evidence type="ECO:0000313" key="4">
    <source>
        <dbReference type="Proteomes" id="UP001202052"/>
    </source>
</evidence>
<sequence length="201" mass="21491">MADTAALYGLVGAIGGALLGAGAVVAAPLLQNRGAARTRHWGLAEAEVNRLIKIRSSTRAVLYLQSQTVDALAAGREVAPAEFAAAMSSALSVLREAADDALADGLVFPQSPSTRPDPSMRRERRRRGRSMPPPYNVTSPIVMCLQRLGDDIRSALDSPVGEVSSASITSLRGQVTEAERLREELISLLLDRMERARNCRA</sequence>
<feature type="region of interest" description="Disordered" evidence="1">
    <location>
        <begin position="106"/>
        <end position="134"/>
    </location>
</feature>
<keyword evidence="2" id="KW-0472">Membrane</keyword>
<dbReference type="RefSeq" id="WP_249492820.1">
    <property type="nucleotide sequence ID" value="NZ_JAMCCK010000057.1"/>
</dbReference>
<name>A0ABT0P548_9ACTN</name>
<reference evidence="3 4" key="1">
    <citation type="submission" date="2022-05" db="EMBL/GenBank/DDBJ databases">
        <title>Genome Resource of Streptomyces lavenduligriseus GA1-1, a Strain with Broad-Spectrum Antifungal Activity against Phytopathogenic Fungi.</title>
        <authorList>
            <person name="Qi D."/>
        </authorList>
    </citation>
    <scope>NUCLEOTIDE SEQUENCE [LARGE SCALE GENOMIC DNA]</scope>
    <source>
        <strain evidence="3 4">GA1-1</strain>
    </source>
</reference>
<protein>
    <recommendedName>
        <fullName evidence="5">Protein kilB</fullName>
    </recommendedName>
</protein>
<comment type="caution">
    <text evidence="3">The sequence shown here is derived from an EMBL/GenBank/DDBJ whole genome shotgun (WGS) entry which is preliminary data.</text>
</comment>
<proteinExistence type="predicted"/>
<evidence type="ECO:0000256" key="2">
    <source>
        <dbReference type="SAM" id="Phobius"/>
    </source>
</evidence>
<keyword evidence="2" id="KW-0812">Transmembrane</keyword>
<feature type="transmembrane region" description="Helical" evidence="2">
    <location>
        <begin position="6"/>
        <end position="30"/>
    </location>
</feature>
<accession>A0ABT0P548</accession>
<dbReference type="EMBL" id="JAMCCK010000057">
    <property type="protein sequence ID" value="MCL3998122.1"/>
    <property type="molecule type" value="Genomic_DNA"/>
</dbReference>
<evidence type="ECO:0008006" key="5">
    <source>
        <dbReference type="Google" id="ProtNLM"/>
    </source>
</evidence>
<dbReference type="Proteomes" id="UP001202052">
    <property type="component" value="Unassembled WGS sequence"/>
</dbReference>
<evidence type="ECO:0000313" key="3">
    <source>
        <dbReference type="EMBL" id="MCL3998122.1"/>
    </source>
</evidence>
<keyword evidence="4" id="KW-1185">Reference proteome</keyword>